<dbReference type="PIRSF" id="PIRSF010372">
    <property type="entry name" value="PaiB"/>
    <property type="match status" value="1"/>
</dbReference>
<keyword evidence="2" id="KW-1185">Reference proteome</keyword>
<dbReference type="InterPro" id="IPR007396">
    <property type="entry name" value="TR_PAI2-type"/>
</dbReference>
<protein>
    <submittedName>
        <fullName evidence="1">Negative transcriptional regulator</fullName>
    </submittedName>
</protein>
<organism evidence="1 2">
    <name type="scientific">Pseudooceanicola lipolyticus</name>
    <dbReference type="NCBI Taxonomy" id="2029104"/>
    <lineage>
        <taxon>Bacteria</taxon>
        <taxon>Pseudomonadati</taxon>
        <taxon>Pseudomonadota</taxon>
        <taxon>Alphaproteobacteria</taxon>
        <taxon>Rhodobacterales</taxon>
        <taxon>Paracoccaceae</taxon>
        <taxon>Pseudooceanicola</taxon>
    </lineage>
</organism>
<sequence>MHPNPIFHTASDLENLEFARHRAFGMLTVNGPEGPLAAHVPFILSKDGSLAELHLVRSNPIVRALSQPLPALIAVTGPDSYVSPDWYGIDDQVPTWNYQAVHLRGRLERRPDSELAALLERQSAIYEGRLLPKAPWRLDKMSEPARAKLLRMIVPCRMTVDAIDGTWKFSQNKPDEVRERAADGVEADGFGSETRALARLMRGA</sequence>
<reference evidence="1 2" key="1">
    <citation type="journal article" date="2018" name="Int. J. Syst. Evol. Microbiol.">
        <title>Pseudooceanicola lipolyticus sp. nov., a marine alphaproteobacterium, reclassification of Oceanicola flagellatus as Pseudooceanicola flagellatus comb. nov. and emended description of the genus Pseudooceanicola.</title>
        <authorList>
            <person name="Huang M.-M."/>
            <person name="Guo L.-L."/>
            <person name="Wu Y.-H."/>
            <person name="Lai Q.-L."/>
            <person name="Shao Z.-Z."/>
            <person name="Wang C.-S."/>
            <person name="Wu M."/>
            <person name="Xu X.-W."/>
        </authorList>
    </citation>
    <scope>NUCLEOTIDE SEQUENCE [LARGE SCALE GENOMIC DNA]</scope>
    <source>
        <strain evidence="1 2">157</strain>
    </source>
</reference>
<dbReference type="OrthoDB" id="9794948at2"/>
<dbReference type="Proteomes" id="UP000231553">
    <property type="component" value="Unassembled WGS sequence"/>
</dbReference>
<dbReference type="PANTHER" id="PTHR35802:SF1">
    <property type="entry name" value="PROTEASE SYNTHASE AND SPORULATION PROTEIN PAI 2"/>
    <property type="match status" value="1"/>
</dbReference>
<name>A0A2M8IV31_9RHOB</name>
<comment type="caution">
    <text evidence="1">The sequence shown here is derived from an EMBL/GenBank/DDBJ whole genome shotgun (WGS) entry which is preliminary data.</text>
</comment>
<proteinExistence type="predicted"/>
<dbReference type="SUPFAM" id="SSF50475">
    <property type="entry name" value="FMN-binding split barrel"/>
    <property type="match status" value="1"/>
</dbReference>
<dbReference type="Gene3D" id="2.30.110.10">
    <property type="entry name" value="Electron Transport, Fmn-binding Protein, Chain A"/>
    <property type="match status" value="1"/>
</dbReference>
<dbReference type="EMBL" id="PGTB01000189">
    <property type="protein sequence ID" value="PJE34385.1"/>
    <property type="molecule type" value="Genomic_DNA"/>
</dbReference>
<accession>A0A2M8IV31</accession>
<dbReference type="AlphaFoldDB" id="A0A2M8IV31"/>
<dbReference type="PANTHER" id="PTHR35802">
    <property type="entry name" value="PROTEASE SYNTHASE AND SPORULATION PROTEIN PAI 2"/>
    <property type="match status" value="1"/>
</dbReference>
<dbReference type="InterPro" id="IPR012349">
    <property type="entry name" value="Split_barrel_FMN-bd"/>
</dbReference>
<gene>
    <name evidence="1" type="ORF">CVM52_22560</name>
</gene>
<dbReference type="RefSeq" id="WP_100164624.1">
    <property type="nucleotide sequence ID" value="NZ_PGTB01000189.1"/>
</dbReference>
<evidence type="ECO:0000313" key="2">
    <source>
        <dbReference type="Proteomes" id="UP000231553"/>
    </source>
</evidence>
<dbReference type="Pfam" id="PF04299">
    <property type="entry name" value="FMN_bind_2"/>
    <property type="match status" value="1"/>
</dbReference>
<evidence type="ECO:0000313" key="1">
    <source>
        <dbReference type="EMBL" id="PJE34385.1"/>
    </source>
</evidence>